<dbReference type="InterPro" id="IPR007110">
    <property type="entry name" value="Ig-like_dom"/>
</dbReference>
<evidence type="ECO:0000256" key="4">
    <source>
        <dbReference type="ARBA" id="ARBA00023157"/>
    </source>
</evidence>
<dbReference type="EC" id="2.7.11.1" evidence="6"/>
<reference evidence="6 7" key="1">
    <citation type="submission" date="2020-06" db="EMBL/GenBank/DDBJ databases">
        <authorList>
            <person name="Li R."/>
            <person name="Bekaert M."/>
        </authorList>
    </citation>
    <scope>NUCLEOTIDE SEQUENCE [LARGE SCALE GENOMIC DNA]</scope>
    <source>
        <strain evidence="7">wild</strain>
    </source>
</reference>
<evidence type="ECO:0000256" key="2">
    <source>
        <dbReference type="ARBA" id="ARBA00022490"/>
    </source>
</evidence>
<dbReference type="SMART" id="SM00409">
    <property type="entry name" value="IG"/>
    <property type="match status" value="2"/>
</dbReference>
<feature type="domain" description="Ig-like" evidence="5">
    <location>
        <begin position="248"/>
        <end position="328"/>
    </location>
</feature>
<organism evidence="6 7">
    <name type="scientific">Mytilus coruscus</name>
    <name type="common">Sea mussel</name>
    <dbReference type="NCBI Taxonomy" id="42192"/>
    <lineage>
        <taxon>Eukaryota</taxon>
        <taxon>Metazoa</taxon>
        <taxon>Spiralia</taxon>
        <taxon>Lophotrochozoa</taxon>
        <taxon>Mollusca</taxon>
        <taxon>Bivalvia</taxon>
        <taxon>Autobranchia</taxon>
        <taxon>Pteriomorphia</taxon>
        <taxon>Mytilida</taxon>
        <taxon>Mytiloidea</taxon>
        <taxon>Mytilidae</taxon>
        <taxon>Mytilinae</taxon>
        <taxon>Mytilus</taxon>
    </lineage>
</organism>
<evidence type="ECO:0000313" key="7">
    <source>
        <dbReference type="Proteomes" id="UP000507470"/>
    </source>
</evidence>
<evidence type="ECO:0000256" key="3">
    <source>
        <dbReference type="ARBA" id="ARBA00022553"/>
    </source>
</evidence>
<dbReference type="Pfam" id="PF07679">
    <property type="entry name" value="I-set"/>
    <property type="match status" value="1"/>
</dbReference>
<gene>
    <name evidence="6" type="ORF">MCOR_44011</name>
</gene>
<sequence length="351" mass="40450">MILSRDIPKTAQKNVLRGGLDADTCSLERYQPWPIKFYTNVSTNCIFLKSTCNEEGQVIYDKGNRNTDATCRCDYTRGYDFLVKSLNPCFCVPSKEDCSCYLKTCPKSNDKLSPDYKCLHDEENITVYECKPIIYKRVSTAVNQSKTENISTRQSISNKVYFIDEPPSNIYLIEGQTVELKYKLLINRSPSVFLKNDKFLPEMKNIEKAVDGLSKILKITNVTSNDVGGYCLKVADYKSRLTTLYIKPMFTLKIYTHHCTEGNKIELTCSVYTYNIEVKWYKENNELHECKNISITSNGNHRTLIIVETTATDYFVKAKNVEMEMSLTVKGNFIDSVWQHTRFRTVMTNVF</sequence>
<dbReference type="Proteomes" id="UP000507470">
    <property type="component" value="Unassembled WGS sequence"/>
</dbReference>
<dbReference type="InterPro" id="IPR052385">
    <property type="entry name" value="Obscurin/Obscurin-like_Reg"/>
</dbReference>
<dbReference type="OrthoDB" id="10389300at2759"/>
<proteinExistence type="predicted"/>
<dbReference type="GO" id="GO:0005737">
    <property type="term" value="C:cytoplasm"/>
    <property type="evidence" value="ECO:0007669"/>
    <property type="project" value="UniProtKB-SubCell"/>
</dbReference>
<evidence type="ECO:0000313" key="6">
    <source>
        <dbReference type="EMBL" id="CAC5410853.1"/>
    </source>
</evidence>
<dbReference type="InterPro" id="IPR036179">
    <property type="entry name" value="Ig-like_dom_sf"/>
</dbReference>
<evidence type="ECO:0000259" key="5">
    <source>
        <dbReference type="PROSITE" id="PS50835"/>
    </source>
</evidence>
<keyword evidence="7" id="KW-1185">Reference proteome</keyword>
<accession>A0A6J8DQG0</accession>
<comment type="subcellular location">
    <subcellularLocation>
        <location evidence="1">Cytoplasm</location>
    </subcellularLocation>
</comment>
<dbReference type="InterPro" id="IPR013783">
    <property type="entry name" value="Ig-like_fold"/>
</dbReference>
<dbReference type="InterPro" id="IPR013098">
    <property type="entry name" value="Ig_I-set"/>
</dbReference>
<keyword evidence="6" id="KW-0808">Transferase</keyword>
<dbReference type="PROSITE" id="PS50835">
    <property type="entry name" value="IG_LIKE"/>
    <property type="match status" value="1"/>
</dbReference>
<dbReference type="SUPFAM" id="SSF48726">
    <property type="entry name" value="Immunoglobulin"/>
    <property type="match status" value="2"/>
</dbReference>
<keyword evidence="3" id="KW-0597">Phosphoprotein</keyword>
<dbReference type="GO" id="GO:0004674">
    <property type="term" value="F:protein serine/threonine kinase activity"/>
    <property type="evidence" value="ECO:0007669"/>
    <property type="project" value="UniProtKB-EC"/>
</dbReference>
<dbReference type="PANTHER" id="PTHR35971">
    <property type="entry name" value="SI:DKEY-31G6.6"/>
    <property type="match status" value="1"/>
</dbReference>
<dbReference type="InterPro" id="IPR003599">
    <property type="entry name" value="Ig_sub"/>
</dbReference>
<evidence type="ECO:0000256" key="1">
    <source>
        <dbReference type="ARBA" id="ARBA00004496"/>
    </source>
</evidence>
<dbReference type="AlphaFoldDB" id="A0A6J8DQG0"/>
<protein>
    <submittedName>
        <fullName evidence="6">TTN</fullName>
        <ecNumber evidence="6">2.7.11.1</ecNumber>
    </submittedName>
</protein>
<keyword evidence="2" id="KW-0963">Cytoplasm</keyword>
<name>A0A6J8DQG0_MYTCO</name>
<dbReference type="PANTHER" id="PTHR35971:SF5">
    <property type="entry name" value="OBSCURIN LIKE CYTOSKELETAL ADAPTOR 1"/>
    <property type="match status" value="1"/>
</dbReference>
<dbReference type="EMBL" id="CACVKT020007819">
    <property type="protein sequence ID" value="CAC5410853.1"/>
    <property type="molecule type" value="Genomic_DNA"/>
</dbReference>
<dbReference type="Gene3D" id="2.60.40.10">
    <property type="entry name" value="Immunoglobulins"/>
    <property type="match status" value="2"/>
</dbReference>
<keyword evidence="4" id="KW-1015">Disulfide bond</keyword>